<organism evidence="4 5">
    <name type="scientific">Gomphillus americanus</name>
    <dbReference type="NCBI Taxonomy" id="1940652"/>
    <lineage>
        <taxon>Eukaryota</taxon>
        <taxon>Fungi</taxon>
        <taxon>Dikarya</taxon>
        <taxon>Ascomycota</taxon>
        <taxon>Pezizomycotina</taxon>
        <taxon>Lecanoromycetes</taxon>
        <taxon>OSLEUM clade</taxon>
        <taxon>Ostropomycetidae</taxon>
        <taxon>Ostropales</taxon>
        <taxon>Graphidaceae</taxon>
        <taxon>Gomphilloideae</taxon>
        <taxon>Gomphillus</taxon>
    </lineage>
</organism>
<comment type="caution">
    <text evidence="4">The sequence shown here is derived from an EMBL/GenBank/DDBJ whole genome shotgun (WGS) entry which is preliminary data.</text>
</comment>
<reference evidence="4" key="1">
    <citation type="submission" date="2021-03" db="EMBL/GenBank/DDBJ databases">
        <authorList>
            <person name="Tagirdzhanova G."/>
        </authorList>
    </citation>
    <scope>NUCLEOTIDE SEQUENCE</scope>
</reference>
<dbReference type="OrthoDB" id="298012at2759"/>
<proteinExistence type="predicted"/>
<dbReference type="GO" id="GO:0051287">
    <property type="term" value="F:NAD binding"/>
    <property type="evidence" value="ECO:0007669"/>
    <property type="project" value="InterPro"/>
</dbReference>
<evidence type="ECO:0000259" key="3">
    <source>
        <dbReference type="Pfam" id="PF02826"/>
    </source>
</evidence>
<dbReference type="SUPFAM" id="SSF51735">
    <property type="entry name" value="NAD(P)-binding Rossmann-fold domains"/>
    <property type="match status" value="1"/>
</dbReference>
<dbReference type="InterPro" id="IPR036291">
    <property type="entry name" value="NAD(P)-bd_dom_sf"/>
</dbReference>
<dbReference type="Proteomes" id="UP000664169">
    <property type="component" value="Unassembled WGS sequence"/>
</dbReference>
<keyword evidence="1" id="KW-0560">Oxidoreductase</keyword>
<evidence type="ECO:0000256" key="1">
    <source>
        <dbReference type="ARBA" id="ARBA00023002"/>
    </source>
</evidence>
<name>A0A8H3I8E1_9LECA</name>
<dbReference type="AlphaFoldDB" id="A0A8H3I8E1"/>
<evidence type="ECO:0000313" key="4">
    <source>
        <dbReference type="EMBL" id="CAF9918727.1"/>
    </source>
</evidence>
<accession>A0A8H3I8E1</accession>
<dbReference type="EMBL" id="CAJPDQ010000013">
    <property type="protein sequence ID" value="CAF9918727.1"/>
    <property type="molecule type" value="Genomic_DNA"/>
</dbReference>
<dbReference type="PROSITE" id="PS00065">
    <property type="entry name" value="D_2_HYDROXYACID_DH_1"/>
    <property type="match status" value="1"/>
</dbReference>
<dbReference type="Gene3D" id="3.40.50.720">
    <property type="entry name" value="NAD(P)-binding Rossmann-like Domain"/>
    <property type="match status" value="2"/>
</dbReference>
<keyword evidence="2" id="KW-0520">NAD</keyword>
<evidence type="ECO:0000313" key="5">
    <source>
        <dbReference type="Proteomes" id="UP000664169"/>
    </source>
</evidence>
<dbReference type="PANTHER" id="PTHR43333:SF1">
    <property type="entry name" value="D-ISOMER SPECIFIC 2-HYDROXYACID DEHYDROGENASE NAD-BINDING DOMAIN-CONTAINING PROTEIN"/>
    <property type="match status" value="1"/>
</dbReference>
<dbReference type="InterPro" id="IPR006140">
    <property type="entry name" value="D-isomer_DH_NAD-bd"/>
</dbReference>
<protein>
    <recommendedName>
        <fullName evidence="3">D-isomer specific 2-hydroxyacid dehydrogenase NAD-binding domain-containing protein</fullName>
    </recommendedName>
</protein>
<sequence>MSTLPSDPSDLPNVQFIHLTSAGSDHLVNHPIYTSSKIPLTTSSGIHGPTISEWVIMTILSHAHRFPLLLSWKASSHWPAGRDIATALSGVHDYAGQTIGILGYGSIGRQVAHVASALGMRVLAYTATPRSIPESKHDNGFILPGTGDAKGTIPSAWFSGLAKKDLHNFLSQDIDILVISVPLTKQTTHFLSEAEFAVLGRKSGRKPLVINIARGKIIVQSALISALELFRDQNGEQGLRGAALDVADPEPLPDGDPLWSAPNLFLSPHCSGHSDDYSERSALLLEGNLERWRRGETLWNLIDRERGY</sequence>
<gene>
    <name evidence="4" type="ORF">GOMPHAMPRED_001608</name>
</gene>
<dbReference type="InterPro" id="IPR029752">
    <property type="entry name" value="D-isomer_DH_CS1"/>
</dbReference>
<feature type="domain" description="D-isomer specific 2-hydroxyacid dehydrogenase NAD-binding" evidence="3">
    <location>
        <begin position="57"/>
        <end position="133"/>
    </location>
</feature>
<keyword evidence="5" id="KW-1185">Reference proteome</keyword>
<dbReference type="Pfam" id="PF02826">
    <property type="entry name" value="2-Hacid_dh_C"/>
    <property type="match status" value="2"/>
</dbReference>
<evidence type="ECO:0000256" key="2">
    <source>
        <dbReference type="ARBA" id="ARBA00023027"/>
    </source>
</evidence>
<dbReference type="GO" id="GO:0016491">
    <property type="term" value="F:oxidoreductase activity"/>
    <property type="evidence" value="ECO:0007669"/>
    <property type="project" value="UniProtKB-KW"/>
</dbReference>
<feature type="domain" description="D-isomer specific 2-hydroxyacid dehydrogenase NAD-binding" evidence="3">
    <location>
        <begin position="162"/>
        <end position="271"/>
    </location>
</feature>
<dbReference type="PANTHER" id="PTHR43333">
    <property type="entry name" value="2-HACID_DH_C DOMAIN-CONTAINING PROTEIN"/>
    <property type="match status" value="1"/>
</dbReference>